<dbReference type="PANTHER" id="PTHR11142">
    <property type="entry name" value="PSEUDOURIDYLATE SYNTHASE"/>
    <property type="match status" value="1"/>
</dbReference>
<evidence type="ECO:0000256" key="5">
    <source>
        <dbReference type="PIRSR" id="PIRSR001430-1"/>
    </source>
</evidence>
<dbReference type="CDD" id="cd02570">
    <property type="entry name" value="PseudoU_synth_EcTruA"/>
    <property type="match status" value="1"/>
</dbReference>
<dbReference type="Proteomes" id="UP000623678">
    <property type="component" value="Unassembled WGS sequence"/>
</dbReference>
<feature type="active site" description="Nucleophile" evidence="4 5">
    <location>
        <position position="57"/>
    </location>
</feature>
<evidence type="ECO:0000256" key="3">
    <source>
        <dbReference type="ARBA" id="ARBA00023235"/>
    </source>
</evidence>
<dbReference type="GO" id="GO:0031119">
    <property type="term" value="P:tRNA pseudouridine synthesis"/>
    <property type="evidence" value="ECO:0007669"/>
    <property type="project" value="UniProtKB-UniRule"/>
</dbReference>
<dbReference type="EMBL" id="JACRTD010000003">
    <property type="protein sequence ID" value="MBC8584936.1"/>
    <property type="molecule type" value="Genomic_DNA"/>
</dbReference>
<evidence type="ECO:0000256" key="1">
    <source>
        <dbReference type="ARBA" id="ARBA00009375"/>
    </source>
</evidence>
<dbReference type="InterPro" id="IPR020094">
    <property type="entry name" value="TruA/RsuA/RluB/E/F_N"/>
</dbReference>
<dbReference type="InterPro" id="IPR020103">
    <property type="entry name" value="PsdUridine_synth_cat_dom_sf"/>
</dbReference>
<evidence type="ECO:0000256" key="7">
    <source>
        <dbReference type="RuleBase" id="RU003792"/>
    </source>
</evidence>
<evidence type="ECO:0000313" key="9">
    <source>
        <dbReference type="EMBL" id="MBC8584936.1"/>
    </source>
</evidence>
<keyword evidence="3 4" id="KW-0413">Isomerase</keyword>
<dbReference type="GO" id="GO:0003723">
    <property type="term" value="F:RNA binding"/>
    <property type="evidence" value="ECO:0007669"/>
    <property type="project" value="InterPro"/>
</dbReference>
<dbReference type="InterPro" id="IPR020095">
    <property type="entry name" value="PsdUridine_synth_TruA_C"/>
</dbReference>
<dbReference type="Pfam" id="PF01416">
    <property type="entry name" value="PseudoU_synth_1"/>
    <property type="match status" value="2"/>
</dbReference>
<accession>A0A926ELS0</accession>
<dbReference type="RefSeq" id="WP_262394722.1">
    <property type="nucleotide sequence ID" value="NZ_JACRTD010000003.1"/>
</dbReference>
<feature type="domain" description="Pseudouridine synthase I TruA alpha/beta" evidence="8">
    <location>
        <begin position="14"/>
        <end position="109"/>
    </location>
</feature>
<comment type="function">
    <text evidence="4">Formation of pseudouridine at positions 38, 39 and 40 in the anticodon stem and loop of transfer RNAs.</text>
</comment>
<dbReference type="HAMAP" id="MF_00171">
    <property type="entry name" value="TruA"/>
    <property type="match status" value="1"/>
</dbReference>
<evidence type="ECO:0000256" key="4">
    <source>
        <dbReference type="HAMAP-Rule" id="MF_00171"/>
    </source>
</evidence>
<proteinExistence type="inferred from homology"/>
<evidence type="ECO:0000256" key="2">
    <source>
        <dbReference type="ARBA" id="ARBA00022694"/>
    </source>
</evidence>
<dbReference type="AlphaFoldDB" id="A0A926ELS0"/>
<gene>
    <name evidence="4 9" type="primary">truA</name>
    <name evidence="9" type="ORF">H8705_05005</name>
</gene>
<organism evidence="9 10">
    <name type="scientific">Youxingia wuxianensis</name>
    <dbReference type="NCBI Taxonomy" id="2763678"/>
    <lineage>
        <taxon>Bacteria</taxon>
        <taxon>Bacillati</taxon>
        <taxon>Bacillota</taxon>
        <taxon>Clostridia</taxon>
        <taxon>Eubacteriales</taxon>
        <taxon>Oscillospiraceae</taxon>
        <taxon>Youxingia</taxon>
    </lineage>
</organism>
<dbReference type="Gene3D" id="3.30.70.580">
    <property type="entry name" value="Pseudouridine synthase I, catalytic domain, N-terminal subdomain"/>
    <property type="match status" value="1"/>
</dbReference>
<comment type="subunit">
    <text evidence="4">Homodimer.</text>
</comment>
<dbReference type="EC" id="5.4.99.12" evidence="4"/>
<comment type="caution">
    <text evidence="9">The sequence shown here is derived from an EMBL/GenBank/DDBJ whole genome shotgun (WGS) entry which is preliminary data.</text>
</comment>
<dbReference type="Gene3D" id="3.30.70.660">
    <property type="entry name" value="Pseudouridine synthase I, catalytic domain, C-terminal subdomain"/>
    <property type="match status" value="1"/>
</dbReference>
<evidence type="ECO:0000256" key="6">
    <source>
        <dbReference type="PIRSR" id="PIRSR001430-2"/>
    </source>
</evidence>
<evidence type="ECO:0000259" key="8">
    <source>
        <dbReference type="Pfam" id="PF01416"/>
    </source>
</evidence>
<comment type="caution">
    <text evidence="4">Lacks conserved residue(s) required for the propagation of feature annotation.</text>
</comment>
<protein>
    <recommendedName>
        <fullName evidence="4">tRNA pseudouridine synthase A</fullName>
        <ecNumber evidence="4">5.4.99.12</ecNumber>
    </recommendedName>
    <alternativeName>
        <fullName evidence="4">tRNA pseudouridine(38-40) synthase</fullName>
    </alternativeName>
    <alternativeName>
        <fullName evidence="4">tRNA pseudouridylate synthase I</fullName>
    </alternativeName>
    <alternativeName>
        <fullName evidence="4">tRNA-uridine isomerase I</fullName>
    </alternativeName>
</protein>
<comment type="catalytic activity">
    <reaction evidence="4 7">
        <text>uridine(38/39/40) in tRNA = pseudouridine(38/39/40) in tRNA</text>
        <dbReference type="Rhea" id="RHEA:22376"/>
        <dbReference type="Rhea" id="RHEA-COMP:10085"/>
        <dbReference type="Rhea" id="RHEA-COMP:10087"/>
        <dbReference type="ChEBI" id="CHEBI:65314"/>
        <dbReference type="ChEBI" id="CHEBI:65315"/>
        <dbReference type="EC" id="5.4.99.12"/>
    </reaction>
</comment>
<dbReference type="GO" id="GO:0160147">
    <property type="term" value="F:tRNA pseudouridine(38-40) synthase activity"/>
    <property type="evidence" value="ECO:0007669"/>
    <property type="project" value="UniProtKB-EC"/>
</dbReference>
<dbReference type="NCBIfam" id="TIGR00071">
    <property type="entry name" value="hisT_truA"/>
    <property type="match status" value="1"/>
</dbReference>
<dbReference type="SUPFAM" id="SSF55120">
    <property type="entry name" value="Pseudouridine synthase"/>
    <property type="match status" value="1"/>
</dbReference>
<name>A0A926ELS0_9FIRM</name>
<keyword evidence="10" id="KW-1185">Reference proteome</keyword>
<feature type="domain" description="Pseudouridine synthase I TruA alpha/beta" evidence="8">
    <location>
        <begin position="148"/>
        <end position="249"/>
    </location>
</feature>
<dbReference type="InterPro" id="IPR001406">
    <property type="entry name" value="PsdUridine_synth_TruA"/>
</dbReference>
<dbReference type="InterPro" id="IPR020097">
    <property type="entry name" value="PsdUridine_synth_TruA_a/b_dom"/>
</dbReference>
<feature type="binding site" evidence="4 6">
    <location>
        <position position="115"/>
    </location>
    <ligand>
        <name>substrate</name>
    </ligand>
</feature>
<evidence type="ECO:0000313" key="10">
    <source>
        <dbReference type="Proteomes" id="UP000623678"/>
    </source>
</evidence>
<comment type="similarity">
    <text evidence="1 4 7">Belongs to the tRNA pseudouridine synthase TruA family.</text>
</comment>
<keyword evidence="2 4" id="KW-0819">tRNA processing</keyword>
<dbReference type="PIRSF" id="PIRSF001430">
    <property type="entry name" value="tRNA_psdUrid_synth"/>
    <property type="match status" value="1"/>
</dbReference>
<reference evidence="9" key="1">
    <citation type="submission" date="2020-08" db="EMBL/GenBank/DDBJ databases">
        <title>Genome public.</title>
        <authorList>
            <person name="Liu C."/>
            <person name="Sun Q."/>
        </authorList>
    </citation>
    <scope>NUCLEOTIDE SEQUENCE</scope>
    <source>
        <strain evidence="9">NSJ-64</strain>
    </source>
</reference>
<sequence length="249" mass="27743">MEQQTQRQLFLLLSFKGTNYHGFQVQENAVTIASTVQDAVEKVFHKRLDIKGCSRTDAGVHANAFGLTLKTDQAIPCDALVRAMNVNLPADIAVFDCYEVPLDFHPRYSCKGKQYVYKIWNCSVRNPFLTDQLYHFKYPLDVNLMDQAAKAFLGEHDFSAFCSSGSSVQDHVRRITQADVTREGNIVLFSVTGNGFLYNMVRIMAGTLLLAGQGKLDYAGIVKIIEGKDRALAGQTAPAHGLCLNMVYY</sequence>
<dbReference type="PANTHER" id="PTHR11142:SF0">
    <property type="entry name" value="TRNA PSEUDOURIDINE SYNTHASE-LIKE 1"/>
    <property type="match status" value="1"/>
</dbReference>